<keyword evidence="7" id="KW-0812">Transmembrane</keyword>
<proteinExistence type="inferred from homology"/>
<evidence type="ECO:0000256" key="2">
    <source>
        <dbReference type="ARBA" id="ARBA00022475"/>
    </source>
</evidence>
<dbReference type="CDD" id="cd11386">
    <property type="entry name" value="MCP_signal"/>
    <property type="match status" value="1"/>
</dbReference>
<dbReference type="CDD" id="cd06225">
    <property type="entry name" value="HAMP"/>
    <property type="match status" value="1"/>
</dbReference>
<dbReference type="EMBL" id="JBHUIK010000008">
    <property type="protein sequence ID" value="MFD2216713.1"/>
    <property type="molecule type" value="Genomic_DNA"/>
</dbReference>
<gene>
    <name evidence="10" type="ORF">ACFSKK_23840</name>
</gene>
<evidence type="ECO:0000313" key="10">
    <source>
        <dbReference type="EMBL" id="MFD2216713.1"/>
    </source>
</evidence>
<evidence type="ECO:0000259" key="9">
    <source>
        <dbReference type="PROSITE" id="PS50885"/>
    </source>
</evidence>
<dbReference type="SMART" id="SM00304">
    <property type="entry name" value="HAMP"/>
    <property type="match status" value="1"/>
</dbReference>
<dbReference type="Pfam" id="PF00672">
    <property type="entry name" value="HAMP"/>
    <property type="match status" value="1"/>
</dbReference>
<dbReference type="SMART" id="SM00283">
    <property type="entry name" value="MA"/>
    <property type="match status" value="1"/>
</dbReference>
<evidence type="ECO:0000256" key="6">
    <source>
        <dbReference type="PROSITE-ProRule" id="PRU00284"/>
    </source>
</evidence>
<dbReference type="RefSeq" id="WP_379053501.1">
    <property type="nucleotide sequence ID" value="NZ_JBHUIK010000008.1"/>
</dbReference>
<name>A0ABW5C6W4_9BACI</name>
<keyword evidence="4 6" id="KW-0807">Transducer</keyword>
<dbReference type="PROSITE" id="PS50885">
    <property type="entry name" value="HAMP"/>
    <property type="match status" value="1"/>
</dbReference>
<dbReference type="Pfam" id="PF00015">
    <property type="entry name" value="MCPsignal"/>
    <property type="match status" value="1"/>
</dbReference>
<keyword evidence="2" id="KW-1003">Cell membrane</keyword>
<accession>A0ABW5C6W4</accession>
<feature type="transmembrane region" description="Helical" evidence="7">
    <location>
        <begin position="21"/>
        <end position="41"/>
    </location>
</feature>
<evidence type="ECO:0000256" key="3">
    <source>
        <dbReference type="ARBA" id="ARBA00023136"/>
    </source>
</evidence>
<evidence type="ECO:0000313" key="11">
    <source>
        <dbReference type="Proteomes" id="UP001597318"/>
    </source>
</evidence>
<evidence type="ECO:0000256" key="7">
    <source>
        <dbReference type="SAM" id="Phobius"/>
    </source>
</evidence>
<dbReference type="InterPro" id="IPR003660">
    <property type="entry name" value="HAMP_dom"/>
</dbReference>
<dbReference type="SUPFAM" id="SSF58104">
    <property type="entry name" value="Methyl-accepting chemotaxis protein (MCP) signaling domain"/>
    <property type="match status" value="1"/>
</dbReference>
<dbReference type="Proteomes" id="UP001597318">
    <property type="component" value="Unassembled WGS sequence"/>
</dbReference>
<comment type="similarity">
    <text evidence="5">Belongs to the methyl-accepting chemotaxis (MCP) protein family.</text>
</comment>
<dbReference type="Gene3D" id="6.10.340.10">
    <property type="match status" value="1"/>
</dbReference>
<dbReference type="PROSITE" id="PS50111">
    <property type="entry name" value="CHEMOTAXIS_TRANSDUC_2"/>
    <property type="match status" value="1"/>
</dbReference>
<feature type="transmembrane region" description="Helical" evidence="7">
    <location>
        <begin position="323"/>
        <end position="347"/>
    </location>
</feature>
<protein>
    <submittedName>
        <fullName evidence="10">Methyl-accepting chemotaxis protein</fullName>
    </submittedName>
</protein>
<keyword evidence="7" id="KW-1133">Transmembrane helix</keyword>
<keyword evidence="11" id="KW-1185">Reference proteome</keyword>
<evidence type="ECO:0000256" key="5">
    <source>
        <dbReference type="ARBA" id="ARBA00029447"/>
    </source>
</evidence>
<dbReference type="PANTHER" id="PTHR32089:SF112">
    <property type="entry name" value="LYSOZYME-LIKE PROTEIN-RELATED"/>
    <property type="match status" value="1"/>
</dbReference>
<dbReference type="Gene3D" id="1.10.287.950">
    <property type="entry name" value="Methyl-accepting chemotaxis protein"/>
    <property type="match status" value="1"/>
</dbReference>
<keyword evidence="3 7" id="KW-0472">Membrane</keyword>
<evidence type="ECO:0000256" key="4">
    <source>
        <dbReference type="ARBA" id="ARBA00023224"/>
    </source>
</evidence>
<evidence type="ECO:0000256" key="1">
    <source>
        <dbReference type="ARBA" id="ARBA00004236"/>
    </source>
</evidence>
<dbReference type="PANTHER" id="PTHR32089">
    <property type="entry name" value="METHYL-ACCEPTING CHEMOTAXIS PROTEIN MCPB"/>
    <property type="match status" value="1"/>
</dbReference>
<feature type="domain" description="HAMP" evidence="9">
    <location>
        <begin position="345"/>
        <end position="397"/>
    </location>
</feature>
<evidence type="ECO:0000259" key="8">
    <source>
        <dbReference type="PROSITE" id="PS50111"/>
    </source>
</evidence>
<dbReference type="InterPro" id="IPR004089">
    <property type="entry name" value="MCPsignal_dom"/>
</dbReference>
<sequence>MKKLLTPAIALLNRFSFSKKFLLLFVIIFSIVGVLVGSVVVKINSELSFVKQEQVGTKVLSELYPLIQLTQQHRGLTVNVISGDQSAESKLQEVRGKITTQMDSFQAALSKETSMEKVSDDVKSVVQEWEKTKDTTLTMSVGDSVAQHNQLISLMLQMLLDIADETNLTLDSDLVNNHMNNLLVQTLPQITEFMGKSRAVGVGVATKQTMTEDERIQLIYLMRMMDEYIITADRTYQRIFELDPSIKDSMGPYVTESITNAKEIVEIINKDILEASKITIEPNVYFEKTTMTINKIYELLSYQTDGLDKVLDEKVISLSTERFVTIGAAIFVLLILIYLVTGFYFGIKDSVRKIRHATNKIAHKDLSATLDITSKDEFGMISTSLNSMIVAVREVIQNSQQVSQEVASASQELLSITEETTQATNTITSSVEEVAMIVEQQSTQSKDNVELVQNLSEKLNSISIVTSEVSSSSTTSAEEAEKGNRTVNETITQMKVIQDAVKRTSDVIQRLGERSNEIGSILDAITSIAQQTNLLSLNAAIEAARAGEHGKGFAVVAGEVKKLADESSQSANKIRQIISEIQADTKDTMGAMEGVAAETNEGMNLVELTGTSFSHIFERTKKVAKEIEEIANSANGMLNRVDQLSSSIRESAKQTEITEESTQMVAASTEEQLASMEEITSSANELSTRAQQLHDIVEEFKL</sequence>
<organism evidence="10 11">
    <name type="scientific">Metabacillus endolithicus</name>
    <dbReference type="NCBI Taxonomy" id="1535204"/>
    <lineage>
        <taxon>Bacteria</taxon>
        <taxon>Bacillati</taxon>
        <taxon>Bacillota</taxon>
        <taxon>Bacilli</taxon>
        <taxon>Bacillales</taxon>
        <taxon>Bacillaceae</taxon>
        <taxon>Metabacillus</taxon>
    </lineage>
</organism>
<comment type="caution">
    <text evidence="10">The sequence shown here is derived from an EMBL/GenBank/DDBJ whole genome shotgun (WGS) entry which is preliminary data.</text>
</comment>
<feature type="domain" description="Methyl-accepting transducer" evidence="8">
    <location>
        <begin position="416"/>
        <end position="687"/>
    </location>
</feature>
<reference evidence="11" key="1">
    <citation type="journal article" date="2019" name="Int. J. Syst. Evol. Microbiol.">
        <title>The Global Catalogue of Microorganisms (GCM) 10K type strain sequencing project: providing services to taxonomists for standard genome sequencing and annotation.</title>
        <authorList>
            <consortium name="The Broad Institute Genomics Platform"/>
            <consortium name="The Broad Institute Genome Sequencing Center for Infectious Disease"/>
            <person name="Wu L."/>
            <person name="Ma J."/>
        </authorList>
    </citation>
    <scope>NUCLEOTIDE SEQUENCE [LARGE SCALE GENOMIC DNA]</scope>
    <source>
        <strain evidence="11">CGMCC 1.15474</strain>
    </source>
</reference>
<comment type="subcellular location">
    <subcellularLocation>
        <location evidence="1">Cell membrane</location>
    </subcellularLocation>
</comment>